<dbReference type="KEGG" id="cmet:K6K41_24350"/>
<reference evidence="1" key="1">
    <citation type="submission" date="2021-08" db="EMBL/GenBank/DDBJ databases">
        <authorList>
            <person name="Zhang H."/>
            <person name="Xu M."/>
            <person name="Yu Z."/>
            <person name="Yang L."/>
            <person name="Cai Y."/>
        </authorList>
    </citation>
    <scope>NUCLEOTIDE SEQUENCE</scope>
    <source>
        <strain evidence="1">CHL1</strain>
    </source>
</reference>
<keyword evidence="2" id="KW-1185">Reference proteome</keyword>
<proteinExistence type="predicted"/>
<dbReference type="RefSeq" id="WP_261402866.1">
    <property type="nucleotide sequence ID" value="NZ_CP081869.1"/>
</dbReference>
<protein>
    <submittedName>
        <fullName evidence="1">DUF3310 domain-containing protein</fullName>
    </submittedName>
</protein>
<evidence type="ECO:0000313" key="2">
    <source>
        <dbReference type="Proteomes" id="UP000825701"/>
    </source>
</evidence>
<dbReference type="EMBL" id="CP081869">
    <property type="protein sequence ID" value="QZN99760.1"/>
    <property type="molecule type" value="Genomic_DNA"/>
</dbReference>
<sequence>MNSAVNSPSHYRRGGFELAQVIDAFELDRWETQAAQYLFRAKHKDGGAHEAQDLAKTIAFLIHALTLKSPETLERFEAFGFQLTRGVKSDGASIDRPSHEPGPAITLAEALKRVPAEDFDGDATTAVMNARRGQLWLGSSGAALDIVLADLDPDAPIVAALRKAADRIHAGAAA</sequence>
<dbReference type="AlphaFoldDB" id="A0A9E6UM73"/>
<dbReference type="Proteomes" id="UP000825701">
    <property type="component" value="Chromosome"/>
</dbReference>
<accession>A0A9E6UM73</accession>
<name>A0A9E6UM73_9HYPH</name>
<gene>
    <name evidence="1" type="ORF">K6K41_24350</name>
</gene>
<organism evidence="1 2">
    <name type="scientific">Chenggangzhangella methanolivorans</name>
    <dbReference type="NCBI Taxonomy" id="1437009"/>
    <lineage>
        <taxon>Bacteria</taxon>
        <taxon>Pseudomonadati</taxon>
        <taxon>Pseudomonadota</taxon>
        <taxon>Alphaproteobacteria</taxon>
        <taxon>Hyphomicrobiales</taxon>
        <taxon>Methylopilaceae</taxon>
        <taxon>Chenggangzhangella</taxon>
    </lineage>
</organism>
<evidence type="ECO:0000313" key="1">
    <source>
        <dbReference type="EMBL" id="QZN99760.1"/>
    </source>
</evidence>